<feature type="transmembrane region" description="Helical" evidence="1">
    <location>
        <begin position="162"/>
        <end position="179"/>
    </location>
</feature>
<dbReference type="PANTHER" id="PTHR42709">
    <property type="entry name" value="ALKALINE PHOSPHATASE LIKE PROTEIN"/>
    <property type="match status" value="1"/>
</dbReference>
<sequence>MHDMLSSLSTYGYVVLFLYSLGGGMVAIVAAGILSYMGKMDIGVSIVVAFLANAIGDSVLFYLARFNRAAVMPYFKNQTRKLAYAQILMKKHGDKMIFFQKYIYGVKTLVPLAIGLTKYPYVKFNVLNFIAAAIWALLLGFGSYYASDAFIKVADYLGDNSWIMPVFMLCLLGGTWLFLENKTKKKEQK</sequence>
<organism evidence="3 4">
    <name type="scientific">Campylobacter majalis</name>
    <dbReference type="NCBI Taxonomy" id="2790656"/>
    <lineage>
        <taxon>Bacteria</taxon>
        <taxon>Pseudomonadati</taxon>
        <taxon>Campylobacterota</taxon>
        <taxon>Epsilonproteobacteria</taxon>
        <taxon>Campylobacterales</taxon>
        <taxon>Campylobacteraceae</taxon>
        <taxon>Campylobacter</taxon>
    </lineage>
</organism>
<protein>
    <recommendedName>
        <fullName evidence="2">VTT domain-containing protein</fullName>
    </recommendedName>
</protein>
<dbReference type="Proteomes" id="UP000789803">
    <property type="component" value="Unassembled WGS sequence"/>
</dbReference>
<evidence type="ECO:0000313" key="4">
    <source>
        <dbReference type="Proteomes" id="UP000789803"/>
    </source>
</evidence>
<accession>A0ABN7K7S5</accession>
<gene>
    <name evidence="3" type="ORF">LMG7974_01050</name>
</gene>
<keyword evidence="1" id="KW-0812">Transmembrane</keyword>
<evidence type="ECO:0000259" key="2">
    <source>
        <dbReference type="Pfam" id="PF09335"/>
    </source>
</evidence>
<reference evidence="3 4" key="1">
    <citation type="submission" date="2020-11" db="EMBL/GenBank/DDBJ databases">
        <authorList>
            <person name="Peeters C."/>
        </authorList>
    </citation>
    <scope>NUCLEOTIDE SEQUENCE [LARGE SCALE GENOMIC DNA]</scope>
    <source>
        <strain evidence="3 4">LMG 7974</strain>
    </source>
</reference>
<dbReference type="Pfam" id="PF09335">
    <property type="entry name" value="VTT_dom"/>
    <property type="match status" value="1"/>
</dbReference>
<dbReference type="InterPro" id="IPR051311">
    <property type="entry name" value="DedA_domain"/>
</dbReference>
<feature type="transmembrane region" description="Helical" evidence="1">
    <location>
        <begin position="126"/>
        <end position="146"/>
    </location>
</feature>
<evidence type="ECO:0000313" key="3">
    <source>
        <dbReference type="EMBL" id="CAD7288564.1"/>
    </source>
</evidence>
<dbReference type="EMBL" id="CAJHOF010000008">
    <property type="protein sequence ID" value="CAD7288564.1"/>
    <property type="molecule type" value="Genomic_DNA"/>
</dbReference>
<name>A0ABN7K7S5_9BACT</name>
<keyword evidence="1" id="KW-1133">Transmembrane helix</keyword>
<keyword evidence="4" id="KW-1185">Reference proteome</keyword>
<evidence type="ECO:0000256" key="1">
    <source>
        <dbReference type="SAM" id="Phobius"/>
    </source>
</evidence>
<dbReference type="RefSeq" id="WP_229932851.1">
    <property type="nucleotide sequence ID" value="NZ_CAJHOF010000008.1"/>
</dbReference>
<proteinExistence type="predicted"/>
<dbReference type="InterPro" id="IPR032816">
    <property type="entry name" value="VTT_dom"/>
</dbReference>
<keyword evidence="1" id="KW-0472">Membrane</keyword>
<comment type="caution">
    <text evidence="3">The sequence shown here is derived from an EMBL/GenBank/DDBJ whole genome shotgun (WGS) entry which is preliminary data.</text>
</comment>
<feature type="transmembrane region" description="Helical" evidence="1">
    <location>
        <begin position="12"/>
        <end position="36"/>
    </location>
</feature>
<feature type="domain" description="VTT" evidence="2">
    <location>
        <begin position="25"/>
        <end position="141"/>
    </location>
</feature>
<dbReference type="PANTHER" id="PTHR42709:SF2">
    <property type="entry name" value="INNER MEMBRANE PROTEIN YOHD"/>
    <property type="match status" value="1"/>
</dbReference>
<feature type="transmembrane region" description="Helical" evidence="1">
    <location>
        <begin position="42"/>
        <end position="64"/>
    </location>
</feature>